<dbReference type="InterPro" id="IPR013728">
    <property type="entry name" value="BT_3987-like_N"/>
</dbReference>
<name>A0A9D9MZQ6_9BACT</name>
<proteinExistence type="predicted"/>
<dbReference type="Gene3D" id="3.20.20.80">
    <property type="entry name" value="Glycosidases"/>
    <property type="match status" value="1"/>
</dbReference>
<evidence type="ECO:0000313" key="3">
    <source>
        <dbReference type="Proteomes" id="UP000823617"/>
    </source>
</evidence>
<dbReference type="InterPro" id="IPR017853">
    <property type="entry name" value="GH"/>
</dbReference>
<gene>
    <name evidence="2" type="ORF">IAC08_02920</name>
</gene>
<dbReference type="Pfam" id="PF08522">
    <property type="entry name" value="BT_3987-like_N"/>
    <property type="match status" value="1"/>
</dbReference>
<dbReference type="PROSITE" id="PS51257">
    <property type="entry name" value="PROKAR_LIPOPROTEIN"/>
    <property type="match status" value="1"/>
</dbReference>
<reference evidence="2" key="2">
    <citation type="journal article" date="2021" name="PeerJ">
        <title>Extensive microbial diversity within the chicken gut microbiome revealed by metagenomics and culture.</title>
        <authorList>
            <person name="Gilroy R."/>
            <person name="Ravi A."/>
            <person name="Getino M."/>
            <person name="Pursley I."/>
            <person name="Horton D.L."/>
            <person name="Alikhan N.F."/>
            <person name="Baker D."/>
            <person name="Gharbi K."/>
            <person name="Hall N."/>
            <person name="Watson M."/>
            <person name="Adriaenssens E.M."/>
            <person name="Foster-Nyarko E."/>
            <person name="Jarju S."/>
            <person name="Secka A."/>
            <person name="Antonio M."/>
            <person name="Oren A."/>
            <person name="Chaudhuri R.R."/>
            <person name="La Ragione R."/>
            <person name="Hildebrand F."/>
            <person name="Pallen M.J."/>
        </authorList>
    </citation>
    <scope>NUCLEOTIDE SEQUENCE</scope>
    <source>
        <strain evidence="2">B1-3475</strain>
    </source>
</reference>
<accession>A0A9D9MZQ6</accession>
<evidence type="ECO:0000313" key="2">
    <source>
        <dbReference type="EMBL" id="MBO8455343.1"/>
    </source>
</evidence>
<dbReference type="AlphaFoldDB" id="A0A9D9MZQ6"/>
<reference evidence="2" key="1">
    <citation type="submission" date="2020-10" db="EMBL/GenBank/DDBJ databases">
        <authorList>
            <person name="Gilroy R."/>
        </authorList>
    </citation>
    <scope>NUCLEOTIDE SEQUENCE</scope>
    <source>
        <strain evidence="2">B1-3475</strain>
    </source>
</reference>
<dbReference type="SUPFAM" id="SSF51445">
    <property type="entry name" value="(Trans)glycosidases"/>
    <property type="match status" value="1"/>
</dbReference>
<dbReference type="EMBL" id="JADIMK010000026">
    <property type="protein sequence ID" value="MBO8455343.1"/>
    <property type="molecule type" value="Genomic_DNA"/>
</dbReference>
<organism evidence="2 3">
    <name type="scientific">Candidatus Cryptobacteroides intestinigallinarum</name>
    <dbReference type="NCBI Taxonomy" id="2840767"/>
    <lineage>
        <taxon>Bacteria</taxon>
        <taxon>Pseudomonadati</taxon>
        <taxon>Bacteroidota</taxon>
        <taxon>Bacteroidia</taxon>
        <taxon>Bacteroidales</taxon>
        <taxon>Candidatus Cryptobacteroides</taxon>
    </lineage>
</organism>
<evidence type="ECO:0000259" key="1">
    <source>
        <dbReference type="Pfam" id="PF08522"/>
    </source>
</evidence>
<feature type="domain" description="BT-3987-like N-terminal" evidence="1">
    <location>
        <begin position="67"/>
        <end position="150"/>
    </location>
</feature>
<dbReference type="Proteomes" id="UP000823617">
    <property type="component" value="Unassembled WGS sequence"/>
</dbReference>
<comment type="caution">
    <text evidence="2">The sequence shown here is derived from an EMBL/GenBank/DDBJ whole genome shotgun (WGS) entry which is preliminary data.</text>
</comment>
<sequence>MIKKNLLYAFLPALLAISGCEPDPLVAQLPKEEGQPLTAEPSFVFPGEEAVISHRWQGSDMQFELRQGKNRHDEITASFVTDEEVLQTMTQKYSDSKGIALYDLLPGDKYVLPQSVKLPSDRESVSITVSIKDVEEGTFVLPLVLMSGEDEIGVQYVEVVSNPVSDIDPAWLDRTPSVDQPRFVAIIEAAENDVRNAGNYILYPDGVSSPENKRPVFDMVVLFSANMNFDEMRGCPVLHYNDNVRRVLENRDIFLQPLQDKGIKVLLSIMPNRQGIGFSNMDISGDRSMITGFAKEVYDALQEYGLDGVMFDDEYADYPATPDSQLPGRPMVQVGSFHFLVKALRDLMPVVEGQAWKDRHNLITLYNIGPHTNAVTGGGGWGFFSNNFENIRTAKENTIWADVYYGNNITADKLAVRQWVQDEANQPVLDEISRIEAGVLFDYIWNANYARGDAYNRSSGLGFTSSDVCIAGMTEDVAKKKYGQASFEMSLEINSYTGDIQHAAKYWQVSDYESGTEGRNESIATTLANHKSNGHESIICFNLQYVPEQRNGKPVTNPYISDFPDFMRQLGYTGSAEVVFEGTNYDTLVSSYLK</sequence>
<dbReference type="Gene3D" id="2.60.40.1740">
    <property type="entry name" value="hypothetical protein (bacova_03559)"/>
    <property type="match status" value="1"/>
</dbReference>
<protein>
    <submittedName>
        <fullName evidence="2">DUF1735 domain-containing protein</fullName>
    </submittedName>
</protein>